<evidence type="ECO:0000313" key="3">
    <source>
        <dbReference type="Proteomes" id="UP001375240"/>
    </source>
</evidence>
<comment type="caution">
    <text evidence="2">The sequence shown here is derived from an EMBL/GenBank/DDBJ whole genome shotgun (WGS) entry which is preliminary data.</text>
</comment>
<evidence type="ECO:0000313" key="2">
    <source>
        <dbReference type="EMBL" id="KAK6335536.1"/>
    </source>
</evidence>
<feature type="region of interest" description="Disordered" evidence="1">
    <location>
        <begin position="19"/>
        <end position="45"/>
    </location>
</feature>
<name>A0AAV9U4U1_9PEZI</name>
<dbReference type="EMBL" id="JAVHNQ010000012">
    <property type="protein sequence ID" value="KAK6335536.1"/>
    <property type="molecule type" value="Genomic_DNA"/>
</dbReference>
<organism evidence="2 3">
    <name type="scientific">Orbilia brochopaga</name>
    <dbReference type="NCBI Taxonomy" id="3140254"/>
    <lineage>
        <taxon>Eukaryota</taxon>
        <taxon>Fungi</taxon>
        <taxon>Dikarya</taxon>
        <taxon>Ascomycota</taxon>
        <taxon>Pezizomycotina</taxon>
        <taxon>Orbiliomycetes</taxon>
        <taxon>Orbiliales</taxon>
        <taxon>Orbiliaceae</taxon>
        <taxon>Orbilia</taxon>
    </lineage>
</organism>
<gene>
    <name evidence="2" type="ORF">TWF696_002308</name>
</gene>
<reference evidence="2 3" key="1">
    <citation type="submission" date="2019-10" db="EMBL/GenBank/DDBJ databases">
        <authorList>
            <person name="Palmer J.M."/>
        </authorList>
    </citation>
    <scope>NUCLEOTIDE SEQUENCE [LARGE SCALE GENOMIC DNA]</scope>
    <source>
        <strain evidence="2 3">TWF696</strain>
    </source>
</reference>
<evidence type="ECO:0000256" key="1">
    <source>
        <dbReference type="SAM" id="MobiDB-lite"/>
    </source>
</evidence>
<sequence length="276" mass="30763">MGALDFLSGLVPEWPFGAPVKPSDDGLEPTSAAAAPPPSSEILPPDVVSRTATADDLKFHAAASRQVPGIGEPVDPSIIDAVDLSGRLHGHHNHLLVASPYVDEDHLLDLDTLSRPNQLLAKALTVMNARTREYAVEPYVEAFNWGEIADALRKLARRESYMYPRSEFYIIVFRSRLPSDADREHLGQLDKDAHLEAVQSGQLLKYWFGTPHPDTGRNLATCIWRHRDDAKKGGSGPGHVRAMEAVRSIYLEWRVERLKFVVEENASSWSIEKWID</sequence>
<protein>
    <submittedName>
        <fullName evidence="2">Uncharacterized protein</fullName>
    </submittedName>
</protein>
<proteinExistence type="predicted"/>
<dbReference type="PANTHER" id="PTHR36986:SF1">
    <property type="entry name" value="UPF0643 PROTEIN PB2B2.08"/>
    <property type="match status" value="1"/>
</dbReference>
<dbReference type="AlphaFoldDB" id="A0AAV9U4U1"/>
<dbReference type="PANTHER" id="PTHR36986">
    <property type="entry name" value="UPF0643 PROTEIN PB2B2.08"/>
    <property type="match status" value="1"/>
</dbReference>
<accession>A0AAV9U4U1</accession>
<keyword evidence="3" id="KW-1185">Reference proteome</keyword>
<dbReference type="Proteomes" id="UP001375240">
    <property type="component" value="Unassembled WGS sequence"/>
</dbReference>